<keyword evidence="2" id="KW-0812">Transmembrane</keyword>
<feature type="chain" id="PRO_5034851650" evidence="3">
    <location>
        <begin position="17"/>
        <end position="344"/>
    </location>
</feature>
<name>A0A8H5GUK5_9AGAR</name>
<evidence type="ECO:0000313" key="4">
    <source>
        <dbReference type="EMBL" id="KAF5371279.1"/>
    </source>
</evidence>
<keyword evidence="2" id="KW-0472">Membrane</keyword>
<feature type="compositionally biased region" description="Low complexity" evidence="1">
    <location>
        <begin position="52"/>
        <end position="61"/>
    </location>
</feature>
<accession>A0A8H5GUK5</accession>
<dbReference type="EMBL" id="JAACJM010000009">
    <property type="protein sequence ID" value="KAF5371279.1"/>
    <property type="molecule type" value="Genomic_DNA"/>
</dbReference>
<gene>
    <name evidence="4" type="ORF">D9758_004166</name>
</gene>
<feature type="signal peptide" evidence="3">
    <location>
        <begin position="1"/>
        <end position="16"/>
    </location>
</feature>
<evidence type="ECO:0000256" key="1">
    <source>
        <dbReference type="SAM" id="MobiDB-lite"/>
    </source>
</evidence>
<sequence length="344" mass="38009">MKLYWLSLLFLSCVHAQYFSEGWKPGQAVHTDTPNPPGYTPGSKDAPPKPESPSSGKGPFSLEGILTSGPVTSLFEKAGINITEKLARIQPESPWDPRIPLITDNNYEEVIVNEPLNEEEEKDRTWVLIVSGSPGHQGGVSQLIDQYFDEAYNETVIADDIPGLRWGRIDYMNVTYLTTKWAIWQAPSLIILKDRGVTLRFYRPQYLRLRDGGLREILKQELYLQTPPWHTAYSPGGDYEFVLHYLAIALAKLYNVMVIIPRWLMFIISGSVGSFVIQLMHRPGRPARPTPPGSASRNSNSTEAQPRAASAPAPSGSSNSASAGQSSSSSKKSGGGAKHRKSKK</sequence>
<proteinExistence type="predicted"/>
<feature type="region of interest" description="Disordered" evidence="1">
    <location>
        <begin position="283"/>
        <end position="344"/>
    </location>
</feature>
<dbReference type="OrthoDB" id="2502001at2759"/>
<dbReference type="AlphaFoldDB" id="A0A8H5GUK5"/>
<reference evidence="4 5" key="1">
    <citation type="journal article" date="2020" name="ISME J.">
        <title>Uncovering the hidden diversity of litter-decomposition mechanisms in mushroom-forming fungi.</title>
        <authorList>
            <person name="Floudas D."/>
            <person name="Bentzer J."/>
            <person name="Ahren D."/>
            <person name="Johansson T."/>
            <person name="Persson P."/>
            <person name="Tunlid A."/>
        </authorList>
    </citation>
    <scope>NUCLEOTIDE SEQUENCE [LARGE SCALE GENOMIC DNA]</scope>
    <source>
        <strain evidence="4 5">CBS 291.85</strain>
    </source>
</reference>
<feature type="region of interest" description="Disordered" evidence="1">
    <location>
        <begin position="29"/>
        <end position="62"/>
    </location>
</feature>
<keyword evidence="2" id="KW-1133">Transmembrane helix</keyword>
<evidence type="ECO:0000256" key="2">
    <source>
        <dbReference type="SAM" id="Phobius"/>
    </source>
</evidence>
<organism evidence="4 5">
    <name type="scientific">Tetrapyrgos nigripes</name>
    <dbReference type="NCBI Taxonomy" id="182062"/>
    <lineage>
        <taxon>Eukaryota</taxon>
        <taxon>Fungi</taxon>
        <taxon>Dikarya</taxon>
        <taxon>Basidiomycota</taxon>
        <taxon>Agaricomycotina</taxon>
        <taxon>Agaricomycetes</taxon>
        <taxon>Agaricomycetidae</taxon>
        <taxon>Agaricales</taxon>
        <taxon>Marasmiineae</taxon>
        <taxon>Marasmiaceae</taxon>
        <taxon>Tetrapyrgos</taxon>
    </lineage>
</organism>
<protein>
    <submittedName>
        <fullName evidence="4">Uncharacterized protein</fullName>
    </submittedName>
</protein>
<comment type="caution">
    <text evidence="4">The sequence shown here is derived from an EMBL/GenBank/DDBJ whole genome shotgun (WGS) entry which is preliminary data.</text>
</comment>
<keyword evidence="3" id="KW-0732">Signal</keyword>
<feature type="transmembrane region" description="Helical" evidence="2">
    <location>
        <begin position="263"/>
        <end position="280"/>
    </location>
</feature>
<evidence type="ECO:0000256" key="3">
    <source>
        <dbReference type="SAM" id="SignalP"/>
    </source>
</evidence>
<feature type="compositionally biased region" description="Low complexity" evidence="1">
    <location>
        <begin position="304"/>
        <end position="332"/>
    </location>
</feature>
<keyword evidence="5" id="KW-1185">Reference proteome</keyword>
<dbReference type="Proteomes" id="UP000559256">
    <property type="component" value="Unassembled WGS sequence"/>
</dbReference>
<evidence type="ECO:0000313" key="5">
    <source>
        <dbReference type="Proteomes" id="UP000559256"/>
    </source>
</evidence>